<name>A0AA86UYI9_9EUKA</name>
<feature type="transmembrane region" description="Helical" evidence="1">
    <location>
        <begin position="20"/>
        <end position="36"/>
    </location>
</feature>
<accession>A0AA86UYI9</accession>
<evidence type="ECO:0000313" key="2">
    <source>
        <dbReference type="EMBL" id="CAI9977170.1"/>
    </source>
</evidence>
<evidence type="ECO:0000313" key="3">
    <source>
        <dbReference type="EMBL" id="CAL5988192.1"/>
    </source>
</evidence>
<reference evidence="3 4" key="2">
    <citation type="submission" date="2024-07" db="EMBL/GenBank/DDBJ databases">
        <authorList>
            <person name="Akdeniz Z."/>
        </authorList>
    </citation>
    <scope>NUCLEOTIDE SEQUENCE [LARGE SCALE GENOMIC DNA]</scope>
</reference>
<dbReference type="Proteomes" id="UP001642409">
    <property type="component" value="Unassembled WGS sequence"/>
</dbReference>
<evidence type="ECO:0000256" key="1">
    <source>
        <dbReference type="SAM" id="Phobius"/>
    </source>
</evidence>
<keyword evidence="4" id="KW-1185">Reference proteome</keyword>
<sequence>MLQILNYQRLFRARRIQRCLRLIIIIIPYYYYYYYYQKSSHSCCKSSIISGCSEPAGSSVALGFAFLPCSHTLEARWRSRCPSSGGVAVSLLTMFYCDCFIVQSVGDQTGVTQLGFFVSARHCKAAVLAQERVYNLWQILGKQIH</sequence>
<evidence type="ECO:0000313" key="4">
    <source>
        <dbReference type="Proteomes" id="UP001642409"/>
    </source>
</evidence>
<gene>
    <name evidence="3" type="ORF">HINF_LOCUS10252</name>
    <name evidence="2" type="ORF">HINF_LOCUS64815</name>
</gene>
<keyword evidence="1" id="KW-0472">Membrane</keyword>
<protein>
    <submittedName>
        <fullName evidence="3">Hypothetical_protein</fullName>
    </submittedName>
</protein>
<keyword evidence="1" id="KW-1133">Transmembrane helix</keyword>
<dbReference type="EMBL" id="CAXDID020000022">
    <property type="protein sequence ID" value="CAL5988192.1"/>
    <property type="molecule type" value="Genomic_DNA"/>
</dbReference>
<dbReference type="EMBL" id="CATOUU010001177">
    <property type="protein sequence ID" value="CAI9977170.1"/>
    <property type="molecule type" value="Genomic_DNA"/>
</dbReference>
<organism evidence="2">
    <name type="scientific">Hexamita inflata</name>
    <dbReference type="NCBI Taxonomy" id="28002"/>
    <lineage>
        <taxon>Eukaryota</taxon>
        <taxon>Metamonada</taxon>
        <taxon>Diplomonadida</taxon>
        <taxon>Hexamitidae</taxon>
        <taxon>Hexamitinae</taxon>
        <taxon>Hexamita</taxon>
    </lineage>
</organism>
<reference evidence="2" key="1">
    <citation type="submission" date="2023-06" db="EMBL/GenBank/DDBJ databases">
        <authorList>
            <person name="Kurt Z."/>
        </authorList>
    </citation>
    <scope>NUCLEOTIDE SEQUENCE</scope>
</reference>
<proteinExistence type="predicted"/>
<dbReference type="AlphaFoldDB" id="A0AA86UYI9"/>
<keyword evidence="1" id="KW-0812">Transmembrane</keyword>
<comment type="caution">
    <text evidence="2">The sequence shown here is derived from an EMBL/GenBank/DDBJ whole genome shotgun (WGS) entry which is preliminary data.</text>
</comment>